<dbReference type="PANTHER" id="PTHR30137">
    <property type="entry name" value="LUCIFERASE-LIKE MONOOXYGENASE"/>
    <property type="match status" value="1"/>
</dbReference>
<dbReference type="OrthoDB" id="9776438at2"/>
<dbReference type="AlphaFoldDB" id="A0A449B3N1"/>
<sequence>MKKIELGISTFGDTTVLETTRKAIPHHERIRNMIEEVELADKLGLDVYAVGEHHRDDFAVSSPEMILAAGAVNTKNIKLSSAVTVLSSADPIRVYQNFSHVDALSNGRSEIMVGRGSFTESFPLFGYDLKDYDELFDEKLDMLLHVKENEIVNWPGTKFTQKVDKKGVYPRAMDMPIWVATGGNVNSSIKIASKGLPIAYAIIGGRPESFKPIIDAYRNFGKHVGYTDEQLKVASHSWGFIAETDEEAINKFWFPTKTFVGRIAQDRAHWRELDHASYMHMVSSEGAMFVGSPETVAKKIIKVMEALGLDRFLLHLPVGSVPHEDTMKAIKLYGEKVAPIVREYFTNKK</sequence>
<dbReference type="InterPro" id="IPR036661">
    <property type="entry name" value="Luciferase-like_sf"/>
</dbReference>
<proteinExistence type="predicted"/>
<dbReference type="GO" id="GO:0005829">
    <property type="term" value="C:cytosol"/>
    <property type="evidence" value="ECO:0007669"/>
    <property type="project" value="TreeGrafter"/>
</dbReference>
<dbReference type="EMBL" id="LR215037">
    <property type="protein sequence ID" value="VEU75175.1"/>
    <property type="molecule type" value="Genomic_DNA"/>
</dbReference>
<dbReference type="RefSeq" id="WP_129646055.1">
    <property type="nucleotide sequence ID" value="NZ_LR215037.1"/>
</dbReference>
<dbReference type="InterPro" id="IPR022290">
    <property type="entry name" value="LLM_Atu2307-like"/>
</dbReference>
<reference evidence="4 5" key="1">
    <citation type="submission" date="2019-01" db="EMBL/GenBank/DDBJ databases">
        <authorList>
            <consortium name="Pathogen Informatics"/>
        </authorList>
    </citation>
    <scope>NUCLEOTIDE SEQUENCE [LARGE SCALE GENOMIC DNA]</scope>
    <source>
        <strain evidence="4 5">NCTC10168</strain>
    </source>
</reference>
<dbReference type="GO" id="GO:0052601">
    <property type="term" value="F:limonene 1,2-monooxygenase [NAD(P)H) activity"/>
    <property type="evidence" value="ECO:0007669"/>
    <property type="project" value="UniProtKB-EC"/>
</dbReference>
<gene>
    <name evidence="4" type="primary">limB</name>
    <name evidence="4" type="ORF">NCTC10168_00089</name>
</gene>
<dbReference type="Pfam" id="PF00296">
    <property type="entry name" value="Bac_luciferase"/>
    <property type="match status" value="1"/>
</dbReference>
<evidence type="ECO:0000313" key="4">
    <source>
        <dbReference type="EMBL" id="VEU75175.1"/>
    </source>
</evidence>
<dbReference type="Gene3D" id="3.20.20.30">
    <property type="entry name" value="Luciferase-like domain"/>
    <property type="match status" value="1"/>
</dbReference>
<name>A0A449B3N1_9BACT</name>
<keyword evidence="2 4" id="KW-0503">Monooxygenase</keyword>
<dbReference type="Proteomes" id="UP000290243">
    <property type="component" value="Chromosome"/>
</dbReference>
<evidence type="ECO:0000259" key="3">
    <source>
        <dbReference type="Pfam" id="PF00296"/>
    </source>
</evidence>
<dbReference type="EC" id="1.14.13.107" evidence="4"/>
<dbReference type="InterPro" id="IPR011251">
    <property type="entry name" value="Luciferase-like_dom"/>
</dbReference>
<dbReference type="KEGG" id="mmau:NCTC10168_00089"/>
<evidence type="ECO:0000313" key="5">
    <source>
        <dbReference type="Proteomes" id="UP000290243"/>
    </source>
</evidence>
<organism evidence="4 5">
    <name type="scientific">Mycoplasmopsis maculosa</name>
    <dbReference type="NCBI Taxonomy" id="114885"/>
    <lineage>
        <taxon>Bacteria</taxon>
        <taxon>Bacillati</taxon>
        <taxon>Mycoplasmatota</taxon>
        <taxon>Mycoplasmoidales</taxon>
        <taxon>Metamycoplasmataceae</taxon>
        <taxon>Mycoplasmopsis</taxon>
    </lineage>
</organism>
<evidence type="ECO:0000256" key="1">
    <source>
        <dbReference type="ARBA" id="ARBA00023002"/>
    </source>
</evidence>
<protein>
    <submittedName>
        <fullName evidence="4">Limonene 1,2-monooxygenase</fullName>
        <ecNumber evidence="4">1.14.13.107</ecNumber>
    </submittedName>
</protein>
<feature type="domain" description="Luciferase-like" evidence="3">
    <location>
        <begin position="22"/>
        <end position="310"/>
    </location>
</feature>
<keyword evidence="1 4" id="KW-0560">Oxidoreductase</keyword>
<evidence type="ECO:0000256" key="2">
    <source>
        <dbReference type="ARBA" id="ARBA00023033"/>
    </source>
</evidence>
<dbReference type="InterPro" id="IPR050766">
    <property type="entry name" value="Bact_Lucif_Oxidored"/>
</dbReference>
<keyword evidence="5" id="KW-1185">Reference proteome</keyword>
<dbReference type="SUPFAM" id="SSF51679">
    <property type="entry name" value="Bacterial luciferase-like"/>
    <property type="match status" value="1"/>
</dbReference>
<accession>A0A449B3N1</accession>
<dbReference type="NCBIfam" id="TIGR03858">
    <property type="entry name" value="LLM_2I7G"/>
    <property type="match status" value="1"/>
</dbReference>
<dbReference type="PANTHER" id="PTHR30137:SF8">
    <property type="entry name" value="BLR5498 PROTEIN"/>
    <property type="match status" value="1"/>
</dbReference>